<keyword evidence="3" id="KW-1185">Reference proteome</keyword>
<feature type="transmembrane region" description="Helical" evidence="1">
    <location>
        <begin position="123"/>
        <end position="144"/>
    </location>
</feature>
<dbReference type="RefSeq" id="WP_166274033.1">
    <property type="nucleotide sequence ID" value="NZ_JAAFGS010000003.1"/>
</dbReference>
<sequence length="242" mass="27653">MHTLKSLQYPWKLYIWLTLLLLTLLDLAVLLDIRGASGGRTYRFMLWNYFLAWLPAAASTALDWAFLQRRGPLRLTLLAGAGLVWLFFYPNAAYLLTDLLHVFRNYGFDPQQRFWTDIGFWHHLLPMLLAALLGLLIACASLYSVHRLVSRSLGRLAGASFAVVVLLLSSFGIYMGRFIRWNSWDVVSNPLMLLQDMRSLLSDPAWVRHLILFAGGLFVLQAALYLVLYLFTKMNAGEGKHE</sequence>
<dbReference type="EMBL" id="JAAFGS010000003">
    <property type="protein sequence ID" value="NGZ75612.1"/>
    <property type="molecule type" value="Genomic_DNA"/>
</dbReference>
<feature type="transmembrane region" description="Helical" evidence="1">
    <location>
        <begin position="206"/>
        <end position="231"/>
    </location>
</feature>
<reference evidence="2 3" key="1">
    <citation type="submission" date="2020-01" db="EMBL/GenBank/DDBJ databases">
        <title>Polyphasic characterisation and genomic insights into a novel alkali tolerant bacterium VR-M41.</title>
        <authorList>
            <person name="Vemuluri V.R."/>
        </authorList>
    </citation>
    <scope>NUCLEOTIDE SEQUENCE [LARGE SCALE GENOMIC DNA]</scope>
    <source>
        <strain evidence="2 3">VR-M41</strain>
    </source>
</reference>
<protein>
    <submittedName>
        <fullName evidence="2">DUF1361 domain-containing protein</fullName>
    </submittedName>
</protein>
<evidence type="ECO:0000313" key="3">
    <source>
        <dbReference type="Proteomes" id="UP000800303"/>
    </source>
</evidence>
<keyword evidence="1" id="KW-0472">Membrane</keyword>
<proteinExistence type="predicted"/>
<evidence type="ECO:0000313" key="2">
    <source>
        <dbReference type="EMBL" id="NGZ75612.1"/>
    </source>
</evidence>
<gene>
    <name evidence="2" type="ORF">GYN08_09775</name>
</gene>
<organism evidence="2 3">
    <name type="scientific">Saccharibacillus alkalitolerans</name>
    <dbReference type="NCBI Taxonomy" id="2705290"/>
    <lineage>
        <taxon>Bacteria</taxon>
        <taxon>Bacillati</taxon>
        <taxon>Bacillota</taxon>
        <taxon>Bacilli</taxon>
        <taxon>Bacillales</taxon>
        <taxon>Paenibacillaceae</taxon>
        <taxon>Saccharibacillus</taxon>
    </lineage>
</organism>
<feature type="transmembrane region" description="Helical" evidence="1">
    <location>
        <begin position="46"/>
        <end position="66"/>
    </location>
</feature>
<accession>A0ABX0FC40</accession>
<feature type="transmembrane region" description="Helical" evidence="1">
    <location>
        <begin position="156"/>
        <end position="175"/>
    </location>
</feature>
<evidence type="ECO:0000256" key="1">
    <source>
        <dbReference type="SAM" id="Phobius"/>
    </source>
</evidence>
<dbReference type="Pfam" id="PF07099">
    <property type="entry name" value="DUF1361"/>
    <property type="match status" value="1"/>
</dbReference>
<keyword evidence="1" id="KW-0812">Transmembrane</keyword>
<feature type="transmembrane region" description="Helical" evidence="1">
    <location>
        <begin position="78"/>
        <end position="103"/>
    </location>
</feature>
<dbReference type="InterPro" id="IPR009793">
    <property type="entry name" value="DUF1361"/>
</dbReference>
<name>A0ABX0FC40_9BACL</name>
<comment type="caution">
    <text evidence="2">The sequence shown here is derived from an EMBL/GenBank/DDBJ whole genome shotgun (WGS) entry which is preliminary data.</text>
</comment>
<dbReference type="Proteomes" id="UP000800303">
    <property type="component" value="Unassembled WGS sequence"/>
</dbReference>
<keyword evidence="1" id="KW-1133">Transmembrane helix</keyword>